<keyword evidence="2" id="KW-0479">Metal-binding</keyword>
<proteinExistence type="predicted"/>
<keyword evidence="11" id="KW-1185">Reference proteome</keyword>
<evidence type="ECO:0000256" key="4">
    <source>
        <dbReference type="ARBA" id="ARBA00022771"/>
    </source>
</evidence>
<accession>A0AAY3ZWB2</accession>
<gene>
    <name evidence="10" type="primary">KLF10</name>
</gene>
<keyword evidence="3" id="KW-0677">Repeat</keyword>
<dbReference type="GO" id="GO:0005634">
    <property type="term" value="C:nucleus"/>
    <property type="evidence" value="ECO:0007669"/>
    <property type="project" value="UniProtKB-SubCell"/>
</dbReference>
<evidence type="ECO:0000256" key="8">
    <source>
        <dbReference type="SAM" id="MobiDB-lite"/>
    </source>
</evidence>
<reference evidence="10" key="2">
    <citation type="submission" date="2025-08" db="UniProtKB">
        <authorList>
            <consortium name="Ensembl"/>
        </authorList>
    </citation>
    <scope>IDENTIFICATION</scope>
</reference>
<dbReference type="FunFam" id="3.30.160.60:FF:000018">
    <property type="entry name" value="Krueppel-like factor 15"/>
    <property type="match status" value="1"/>
</dbReference>
<feature type="domain" description="C2H2-type" evidence="9">
    <location>
        <begin position="228"/>
        <end position="257"/>
    </location>
</feature>
<dbReference type="SUPFAM" id="SSF57667">
    <property type="entry name" value="beta-beta-alpha zinc fingers"/>
    <property type="match status" value="2"/>
</dbReference>
<evidence type="ECO:0000256" key="2">
    <source>
        <dbReference type="ARBA" id="ARBA00022723"/>
    </source>
</evidence>
<organism evidence="10 11">
    <name type="scientific">Denticeps clupeoides</name>
    <name type="common">denticle herring</name>
    <dbReference type="NCBI Taxonomy" id="299321"/>
    <lineage>
        <taxon>Eukaryota</taxon>
        <taxon>Metazoa</taxon>
        <taxon>Chordata</taxon>
        <taxon>Craniata</taxon>
        <taxon>Vertebrata</taxon>
        <taxon>Euteleostomi</taxon>
        <taxon>Actinopterygii</taxon>
        <taxon>Neopterygii</taxon>
        <taxon>Teleostei</taxon>
        <taxon>Clupei</taxon>
        <taxon>Clupeiformes</taxon>
        <taxon>Denticipitoidei</taxon>
        <taxon>Denticipitidae</taxon>
        <taxon>Denticeps</taxon>
    </lineage>
</organism>
<dbReference type="FunFam" id="3.30.160.60:FF:000125">
    <property type="entry name" value="Putative zinc finger protein 143"/>
    <property type="match status" value="1"/>
</dbReference>
<dbReference type="InterPro" id="IPR036236">
    <property type="entry name" value="Znf_C2H2_sf"/>
</dbReference>
<dbReference type="PANTHER" id="PTHR23235">
    <property type="entry name" value="KRUEPPEL-LIKE TRANSCRIPTION FACTOR"/>
    <property type="match status" value="1"/>
</dbReference>
<dbReference type="FunFam" id="3.30.160.60:FF:000100">
    <property type="entry name" value="Zinc finger 45-like"/>
    <property type="match status" value="1"/>
</dbReference>
<evidence type="ECO:0000313" key="10">
    <source>
        <dbReference type="Ensembl" id="ENSDCDP00010001042.1"/>
    </source>
</evidence>
<dbReference type="GO" id="GO:0008270">
    <property type="term" value="F:zinc ion binding"/>
    <property type="evidence" value="ECO:0007669"/>
    <property type="project" value="UniProtKB-KW"/>
</dbReference>
<dbReference type="GO" id="GO:0000978">
    <property type="term" value="F:RNA polymerase II cis-regulatory region sequence-specific DNA binding"/>
    <property type="evidence" value="ECO:0007669"/>
    <property type="project" value="TreeGrafter"/>
</dbReference>
<dbReference type="PROSITE" id="PS00028">
    <property type="entry name" value="ZINC_FINGER_C2H2_1"/>
    <property type="match status" value="2"/>
</dbReference>
<dbReference type="SMART" id="SM00355">
    <property type="entry name" value="ZnF_C2H2"/>
    <property type="match status" value="3"/>
</dbReference>
<evidence type="ECO:0000259" key="9">
    <source>
        <dbReference type="PROSITE" id="PS50157"/>
    </source>
</evidence>
<dbReference type="Ensembl" id="ENSDCDT00010001094.1">
    <property type="protein sequence ID" value="ENSDCDP00010001042.1"/>
    <property type="gene ID" value="ENSDCDG00010000581.1"/>
</dbReference>
<keyword evidence="5" id="KW-0862">Zinc</keyword>
<dbReference type="Pfam" id="PF00096">
    <property type="entry name" value="zf-C2H2"/>
    <property type="match status" value="1"/>
</dbReference>
<keyword evidence="4 7" id="KW-0863">Zinc-finger</keyword>
<keyword evidence="6" id="KW-0539">Nucleus</keyword>
<dbReference type="GeneTree" id="ENSGT00940000159405"/>
<dbReference type="PANTHER" id="PTHR23235:SF64">
    <property type="entry name" value="KRUEPPEL-LIKE FACTOR 10"/>
    <property type="match status" value="1"/>
</dbReference>
<evidence type="ECO:0000256" key="3">
    <source>
        <dbReference type="ARBA" id="ARBA00022737"/>
    </source>
</evidence>
<evidence type="ECO:0000256" key="6">
    <source>
        <dbReference type="ARBA" id="ARBA00023242"/>
    </source>
</evidence>
<dbReference type="InterPro" id="IPR013087">
    <property type="entry name" value="Znf_C2H2_type"/>
</dbReference>
<dbReference type="PROSITE" id="PS50157">
    <property type="entry name" value="ZINC_FINGER_C2H2_2"/>
    <property type="match status" value="3"/>
</dbReference>
<dbReference type="Gene3D" id="3.30.160.60">
    <property type="entry name" value="Classic Zinc Finger"/>
    <property type="match status" value="3"/>
</dbReference>
<reference evidence="10" key="3">
    <citation type="submission" date="2025-09" db="UniProtKB">
        <authorList>
            <consortium name="Ensembl"/>
        </authorList>
    </citation>
    <scope>IDENTIFICATION</scope>
</reference>
<feature type="domain" description="C2H2-type" evidence="9">
    <location>
        <begin position="258"/>
        <end position="287"/>
    </location>
</feature>
<evidence type="ECO:0000256" key="7">
    <source>
        <dbReference type="PROSITE-ProRule" id="PRU00042"/>
    </source>
</evidence>
<name>A0AAY3ZWB2_9TELE</name>
<dbReference type="GO" id="GO:0000981">
    <property type="term" value="F:DNA-binding transcription factor activity, RNA polymerase II-specific"/>
    <property type="evidence" value="ECO:0007669"/>
    <property type="project" value="TreeGrafter"/>
</dbReference>
<sequence>MTPPCSPLNLELSHAGPDTPEVPVQTGPRWSPATSPPRFQTTSVIRHTSDSLPYVCLHDPSTLDGGGDTTLILQHRAVRPKLTPAECSPENVLSPYLTPPGIHSSPVSDCKAPVAVTLSATAIVHEGTAPGLGSPVPVPFQIVPVAAAKNPLVALAPTACKTPLVLMGQQIPKGSIMFLVPTTPAVPKQPVKLTPGGAKLANIAPAPGHISTQRRISTQAGTPRVRSHVCRHPSCGKTYFKSSHLKAHTRTHTGEKPFRCSWEGCERRFARSDELSRHRRTHTGEKRFACPVCHSRFMRSDHLAKHARPCSLMMHKKCFHLYKATSTNHQHFL</sequence>
<feature type="region of interest" description="Disordered" evidence="8">
    <location>
        <begin position="1"/>
        <end position="39"/>
    </location>
</feature>
<evidence type="ECO:0000256" key="1">
    <source>
        <dbReference type="ARBA" id="ARBA00004123"/>
    </source>
</evidence>
<feature type="domain" description="C2H2-type" evidence="9">
    <location>
        <begin position="288"/>
        <end position="315"/>
    </location>
</feature>
<protein>
    <recommendedName>
        <fullName evidence="9">C2H2-type domain-containing protein</fullName>
    </recommendedName>
</protein>
<reference evidence="10 11" key="1">
    <citation type="submission" date="2020-06" db="EMBL/GenBank/DDBJ databases">
        <authorList>
            <consortium name="Wellcome Sanger Institute Data Sharing"/>
        </authorList>
    </citation>
    <scope>NUCLEOTIDE SEQUENCE [LARGE SCALE GENOMIC DNA]</scope>
</reference>
<dbReference type="Proteomes" id="UP000694580">
    <property type="component" value="Chromosome 5"/>
</dbReference>
<evidence type="ECO:0000256" key="5">
    <source>
        <dbReference type="ARBA" id="ARBA00022833"/>
    </source>
</evidence>
<evidence type="ECO:0000313" key="11">
    <source>
        <dbReference type="Proteomes" id="UP000694580"/>
    </source>
</evidence>
<dbReference type="AlphaFoldDB" id="A0AAY3ZWB2"/>
<comment type="subcellular location">
    <subcellularLocation>
        <location evidence="1">Nucleus</location>
    </subcellularLocation>
</comment>